<dbReference type="SUPFAM" id="SSF54427">
    <property type="entry name" value="NTF2-like"/>
    <property type="match status" value="1"/>
</dbReference>
<dbReference type="Gene3D" id="3.10.450.50">
    <property type="match status" value="1"/>
</dbReference>
<evidence type="ECO:0000313" key="2">
    <source>
        <dbReference type="EMBL" id="AIE87680.1"/>
    </source>
</evidence>
<dbReference type="AlphaFoldDB" id="A0A068NXY7"/>
<dbReference type="EMBL" id="CP007139">
    <property type="protein sequence ID" value="AIE87680.1"/>
    <property type="molecule type" value="Genomic_DNA"/>
</dbReference>
<dbReference type="Pfam" id="PF14534">
    <property type="entry name" value="DUF4440"/>
    <property type="match status" value="1"/>
</dbReference>
<evidence type="ECO:0000313" key="3">
    <source>
        <dbReference type="Proteomes" id="UP000027982"/>
    </source>
</evidence>
<dbReference type="InterPro" id="IPR027843">
    <property type="entry name" value="DUF4440"/>
</dbReference>
<accession>A0A068NXY7</accession>
<dbReference type="HOGENOM" id="CLU_1774644_0_0_0"/>
<gene>
    <name evidence="2" type="ORF">OP10G_4312</name>
</gene>
<dbReference type="Proteomes" id="UP000027982">
    <property type="component" value="Chromosome"/>
</dbReference>
<sequence length="141" mass="15847">MTTIAVCLACLGSAQSPAEFVKQVREVDFRFMQCLANGDHKTLDEILDKNAVIVSSAGKVGPRDHMINAVRTGITRVTWNAIEHEAVYLHGETAVVSEKLHSRGLSRGEKIDTWLQILRVYMHKEGKWRLISYQSTRILPS</sequence>
<dbReference type="KEGG" id="fgi:OP10G_4312"/>
<protein>
    <recommendedName>
        <fullName evidence="1">DUF4440 domain-containing protein</fullName>
    </recommendedName>
</protein>
<dbReference type="InterPro" id="IPR032710">
    <property type="entry name" value="NTF2-like_dom_sf"/>
</dbReference>
<feature type="domain" description="DUF4440" evidence="1">
    <location>
        <begin position="24"/>
        <end position="130"/>
    </location>
</feature>
<organism evidence="2 3">
    <name type="scientific">Fimbriimonas ginsengisoli Gsoil 348</name>
    <dbReference type="NCBI Taxonomy" id="661478"/>
    <lineage>
        <taxon>Bacteria</taxon>
        <taxon>Bacillati</taxon>
        <taxon>Armatimonadota</taxon>
        <taxon>Fimbriimonadia</taxon>
        <taxon>Fimbriimonadales</taxon>
        <taxon>Fimbriimonadaceae</taxon>
        <taxon>Fimbriimonas</taxon>
    </lineage>
</organism>
<keyword evidence="3" id="KW-1185">Reference proteome</keyword>
<reference evidence="2 3" key="1">
    <citation type="journal article" date="2014" name="PLoS ONE">
        <title>The first complete genome sequence of the class fimbriimonadia in the phylum armatimonadetes.</title>
        <authorList>
            <person name="Hu Z.Y."/>
            <person name="Wang Y.Z."/>
            <person name="Im W.T."/>
            <person name="Wang S.Y."/>
            <person name="Zhao G.P."/>
            <person name="Zheng H.J."/>
            <person name="Quan Z.X."/>
        </authorList>
    </citation>
    <scope>NUCLEOTIDE SEQUENCE [LARGE SCALE GENOMIC DNA]</scope>
    <source>
        <strain evidence="2">Gsoil 348</strain>
    </source>
</reference>
<evidence type="ECO:0000259" key="1">
    <source>
        <dbReference type="Pfam" id="PF14534"/>
    </source>
</evidence>
<name>A0A068NXY7_FIMGI</name>
<proteinExistence type="predicted"/>